<dbReference type="GO" id="GO:0032259">
    <property type="term" value="P:methylation"/>
    <property type="evidence" value="ECO:0007669"/>
    <property type="project" value="UniProtKB-KW"/>
</dbReference>
<dbReference type="SUPFAM" id="SSF75217">
    <property type="entry name" value="alpha/beta knot"/>
    <property type="match status" value="1"/>
</dbReference>
<dbReference type="InterPro" id="IPR053888">
    <property type="entry name" value="MRM3-like_sub_bind"/>
</dbReference>
<dbReference type="PANTHER" id="PTHR43191:SF2">
    <property type="entry name" value="RRNA METHYLTRANSFERASE 3, MITOCHONDRIAL"/>
    <property type="match status" value="1"/>
</dbReference>
<dbReference type="AlphaFoldDB" id="A0A9D2HAG3"/>
<dbReference type="GO" id="GO:0003723">
    <property type="term" value="F:RNA binding"/>
    <property type="evidence" value="ECO:0007669"/>
    <property type="project" value="InterPro"/>
</dbReference>
<comment type="similarity">
    <text evidence="1">Belongs to the class IV-like SAM-binding methyltransferase superfamily. RNA methyltransferase TrmH family.</text>
</comment>
<gene>
    <name evidence="6" type="ORF">H9798_10540</name>
</gene>
<feature type="domain" description="tRNA/rRNA methyltransferase SpoU type" evidence="4">
    <location>
        <begin position="129"/>
        <end position="268"/>
    </location>
</feature>
<evidence type="ECO:0000256" key="2">
    <source>
        <dbReference type="ARBA" id="ARBA00022603"/>
    </source>
</evidence>
<dbReference type="PANTHER" id="PTHR43191">
    <property type="entry name" value="RRNA METHYLTRANSFERASE 3"/>
    <property type="match status" value="1"/>
</dbReference>
<dbReference type="InterPro" id="IPR029026">
    <property type="entry name" value="tRNA_m1G_MTases_N"/>
</dbReference>
<dbReference type="CDD" id="cd18095">
    <property type="entry name" value="SpoU-like_rRNA-MTase"/>
    <property type="match status" value="1"/>
</dbReference>
<dbReference type="InterPro" id="IPR029028">
    <property type="entry name" value="Alpha/beta_knot_MTases"/>
</dbReference>
<reference evidence="6" key="2">
    <citation type="submission" date="2021-04" db="EMBL/GenBank/DDBJ databases">
        <authorList>
            <person name="Gilroy R."/>
        </authorList>
    </citation>
    <scope>NUCLEOTIDE SEQUENCE</scope>
    <source>
        <strain evidence="6">ChiSjej2B20-11307</strain>
    </source>
</reference>
<dbReference type="Gene3D" id="3.40.1280.10">
    <property type="match status" value="1"/>
</dbReference>
<evidence type="ECO:0000313" key="6">
    <source>
        <dbReference type="EMBL" id="HJA07558.1"/>
    </source>
</evidence>
<dbReference type="SUPFAM" id="SSF55315">
    <property type="entry name" value="L30e-like"/>
    <property type="match status" value="1"/>
</dbReference>
<protein>
    <submittedName>
        <fullName evidence="6">RNA methyltransferase</fullName>
    </submittedName>
</protein>
<evidence type="ECO:0000259" key="5">
    <source>
        <dbReference type="Pfam" id="PF22435"/>
    </source>
</evidence>
<dbReference type="GO" id="GO:0006396">
    <property type="term" value="P:RNA processing"/>
    <property type="evidence" value="ECO:0007669"/>
    <property type="project" value="InterPro"/>
</dbReference>
<evidence type="ECO:0000256" key="3">
    <source>
        <dbReference type="ARBA" id="ARBA00022679"/>
    </source>
</evidence>
<dbReference type="Proteomes" id="UP000824223">
    <property type="component" value="Unassembled WGS sequence"/>
</dbReference>
<organism evidence="6 7">
    <name type="scientific">Candidatus Mediterraneibacter pullicola</name>
    <dbReference type="NCBI Taxonomy" id="2838682"/>
    <lineage>
        <taxon>Bacteria</taxon>
        <taxon>Bacillati</taxon>
        <taxon>Bacillota</taxon>
        <taxon>Clostridia</taxon>
        <taxon>Lachnospirales</taxon>
        <taxon>Lachnospiraceae</taxon>
        <taxon>Mediterraneibacter</taxon>
    </lineage>
</organism>
<dbReference type="InterPro" id="IPR051259">
    <property type="entry name" value="rRNA_Methyltransferase"/>
</dbReference>
<evidence type="ECO:0000259" key="4">
    <source>
        <dbReference type="Pfam" id="PF00588"/>
    </source>
</evidence>
<dbReference type="InterPro" id="IPR001537">
    <property type="entry name" value="SpoU_MeTrfase"/>
</dbReference>
<comment type="caution">
    <text evidence="6">The sequence shown here is derived from an EMBL/GenBank/DDBJ whole genome shotgun (WGS) entry which is preliminary data.</text>
</comment>
<accession>A0A9D2HAG3</accession>
<proteinExistence type="inferred from homology"/>
<reference evidence="6" key="1">
    <citation type="journal article" date="2021" name="PeerJ">
        <title>Extensive microbial diversity within the chicken gut microbiome revealed by metagenomics and culture.</title>
        <authorList>
            <person name="Gilroy R."/>
            <person name="Ravi A."/>
            <person name="Getino M."/>
            <person name="Pursley I."/>
            <person name="Horton D.L."/>
            <person name="Alikhan N.F."/>
            <person name="Baker D."/>
            <person name="Gharbi K."/>
            <person name="Hall N."/>
            <person name="Watson M."/>
            <person name="Adriaenssens E.M."/>
            <person name="Foster-Nyarko E."/>
            <person name="Jarju S."/>
            <person name="Secka A."/>
            <person name="Antonio M."/>
            <person name="Oren A."/>
            <person name="Chaudhuri R.R."/>
            <person name="La Ragione R."/>
            <person name="Hildebrand F."/>
            <person name="Pallen M.J."/>
        </authorList>
    </citation>
    <scope>NUCLEOTIDE SEQUENCE</scope>
    <source>
        <strain evidence="6">ChiSjej2B20-11307</strain>
    </source>
</reference>
<keyword evidence="2 6" id="KW-0489">Methyltransferase</keyword>
<evidence type="ECO:0000256" key="1">
    <source>
        <dbReference type="ARBA" id="ARBA00007228"/>
    </source>
</evidence>
<evidence type="ECO:0000313" key="7">
    <source>
        <dbReference type="Proteomes" id="UP000824223"/>
    </source>
</evidence>
<dbReference type="GO" id="GO:0008173">
    <property type="term" value="F:RNA methyltransferase activity"/>
    <property type="evidence" value="ECO:0007669"/>
    <property type="project" value="InterPro"/>
</dbReference>
<dbReference type="EMBL" id="DXAK01000049">
    <property type="protein sequence ID" value="HJA07558.1"/>
    <property type="molecule type" value="Genomic_DNA"/>
</dbReference>
<dbReference type="Gene3D" id="3.30.1330.30">
    <property type="match status" value="1"/>
</dbReference>
<dbReference type="InterPro" id="IPR029064">
    <property type="entry name" value="Ribosomal_eL30-like_sf"/>
</dbReference>
<dbReference type="Pfam" id="PF22435">
    <property type="entry name" value="MRM3-like_sub_bind"/>
    <property type="match status" value="1"/>
</dbReference>
<sequence>MITSTSNAQIKELIRLQRKGRARDEAGVFIVEGPRMAAEIPPERIVKFYVSESYMKKQHSSTGHSFHGEVLADAVFAHVSDTKTPQGVLAVVKRKEYTLDDILGNAEGSSIHGGQKPLDGYENPRNPHILVLDNLQDPGNLGTIFRTAEAAGATGVLLSRDCVDIYNPKVIRSTMGAVFRLPFLYTDDLPGTIEELKAAGIQVYAAHLEGENAYDEEDYRSGCAFLVGNEGNGLRNEVTACADHLIRIPMQGKAESLNAAVAASVLMFEVGRQRRNK</sequence>
<dbReference type="Pfam" id="PF00588">
    <property type="entry name" value="SpoU_methylase"/>
    <property type="match status" value="1"/>
</dbReference>
<name>A0A9D2HAG3_9FIRM</name>
<feature type="domain" description="MRM3-like substrate binding" evidence="5">
    <location>
        <begin position="7"/>
        <end position="90"/>
    </location>
</feature>
<keyword evidence="3" id="KW-0808">Transferase</keyword>